<evidence type="ECO:0000256" key="1">
    <source>
        <dbReference type="SAM" id="MobiDB-lite"/>
    </source>
</evidence>
<dbReference type="OrthoDB" id="1046782at2759"/>
<dbReference type="Pfam" id="PF00388">
    <property type="entry name" value="PI-PLC-X"/>
    <property type="match status" value="1"/>
</dbReference>
<sequence>MAPPLIIRNLTSSPISLNSIEKFEDPHSQQSKATAFPFASKNTTSLAPAAPKLGEHAQSFNHQDLNITLAPFQSYTLKSNAQASDAEGSSLNPANTTLRLSIESSGGERYRIDTNPTYTQKASNAFTPLNPNPSTSYAALYHPAKPTPHLTIHANHLHDLSKWMAAIPPRLPLSALSIPGTHNSHTHYRALPSVRCQVVSVKTQLENGIRFLDIRVQPAHATDTNKKDLYLVHGAFPVSLTGTKYLDPVLKTCYEFLEHNPSEAILISLKKEGTGNSTDEHLSQILEEHYIAPNKDKWHTGPDIPYLGDVRGKLVLVRRYALHETLQAAPDNHAYGLDGIEWPYNCTNATHGPFRVQDFCEVSHPSTITEKLQYSNEHLVRAAECTAFIPGVNTDETNPVPAGPLYLNFLSGSNFWKMGCWPDRIAKVVNRGMEEWICIGHHLEHPVSSPEDPSKDDGSTGVVVMDCVGEGGDWDLVKMIIGMNMGVLMKTVDGDAERS</sequence>
<accession>A0A1Y1ZFZ7</accession>
<dbReference type="SUPFAM" id="SSF51695">
    <property type="entry name" value="PLC-like phosphodiesterases"/>
    <property type="match status" value="1"/>
</dbReference>
<dbReference type="SMART" id="SM00148">
    <property type="entry name" value="PLCXc"/>
    <property type="match status" value="1"/>
</dbReference>
<dbReference type="PANTHER" id="PTHR13593">
    <property type="match status" value="1"/>
</dbReference>
<dbReference type="AlphaFoldDB" id="A0A1Y1ZFZ7"/>
<feature type="domain" description="Phosphatidylinositol-specific phospholipase C X" evidence="2">
    <location>
        <begin position="170"/>
        <end position="319"/>
    </location>
</feature>
<feature type="compositionally biased region" description="Polar residues" evidence="1">
    <location>
        <begin position="85"/>
        <end position="104"/>
    </location>
</feature>
<dbReference type="PROSITE" id="PS50007">
    <property type="entry name" value="PIPLC_X_DOMAIN"/>
    <property type="match status" value="1"/>
</dbReference>
<dbReference type="STRING" id="1231657.A0A1Y1ZFZ7"/>
<dbReference type="InterPro" id="IPR017946">
    <property type="entry name" value="PLC-like_Pdiesterase_TIM-brl"/>
</dbReference>
<organism evidence="3 4">
    <name type="scientific">Clohesyomyces aquaticus</name>
    <dbReference type="NCBI Taxonomy" id="1231657"/>
    <lineage>
        <taxon>Eukaryota</taxon>
        <taxon>Fungi</taxon>
        <taxon>Dikarya</taxon>
        <taxon>Ascomycota</taxon>
        <taxon>Pezizomycotina</taxon>
        <taxon>Dothideomycetes</taxon>
        <taxon>Pleosporomycetidae</taxon>
        <taxon>Pleosporales</taxon>
        <taxon>Lindgomycetaceae</taxon>
        <taxon>Clohesyomyces</taxon>
    </lineage>
</organism>
<feature type="region of interest" description="Disordered" evidence="1">
    <location>
        <begin position="85"/>
        <end position="109"/>
    </location>
</feature>
<evidence type="ECO:0000313" key="3">
    <source>
        <dbReference type="EMBL" id="ORY09094.1"/>
    </source>
</evidence>
<dbReference type="InterPro" id="IPR051057">
    <property type="entry name" value="PI-PLC_domain"/>
</dbReference>
<dbReference type="Proteomes" id="UP000193144">
    <property type="component" value="Unassembled WGS sequence"/>
</dbReference>
<dbReference type="PANTHER" id="PTHR13593:SF113">
    <property type="entry name" value="SI:DKEY-266F7.9"/>
    <property type="match status" value="1"/>
</dbReference>
<proteinExistence type="predicted"/>
<evidence type="ECO:0000313" key="4">
    <source>
        <dbReference type="Proteomes" id="UP000193144"/>
    </source>
</evidence>
<dbReference type="GO" id="GO:0008081">
    <property type="term" value="F:phosphoric diester hydrolase activity"/>
    <property type="evidence" value="ECO:0007669"/>
    <property type="project" value="InterPro"/>
</dbReference>
<evidence type="ECO:0000259" key="2">
    <source>
        <dbReference type="SMART" id="SM00148"/>
    </source>
</evidence>
<protein>
    <submittedName>
        <fullName evidence="3">PLC-like phosphodiesterase</fullName>
    </submittedName>
</protein>
<dbReference type="EMBL" id="MCFA01000091">
    <property type="protein sequence ID" value="ORY09094.1"/>
    <property type="molecule type" value="Genomic_DNA"/>
</dbReference>
<reference evidence="3 4" key="1">
    <citation type="submission" date="2016-07" db="EMBL/GenBank/DDBJ databases">
        <title>Pervasive Adenine N6-methylation of Active Genes in Fungi.</title>
        <authorList>
            <consortium name="DOE Joint Genome Institute"/>
            <person name="Mondo S.J."/>
            <person name="Dannebaum R.O."/>
            <person name="Kuo R.C."/>
            <person name="Labutti K."/>
            <person name="Haridas S."/>
            <person name="Kuo A."/>
            <person name="Salamov A."/>
            <person name="Ahrendt S.R."/>
            <person name="Lipzen A."/>
            <person name="Sullivan W."/>
            <person name="Andreopoulos W.B."/>
            <person name="Clum A."/>
            <person name="Lindquist E."/>
            <person name="Daum C."/>
            <person name="Ramamoorthy G.K."/>
            <person name="Gryganskyi A."/>
            <person name="Culley D."/>
            <person name="Magnuson J.K."/>
            <person name="James T.Y."/>
            <person name="O'Malley M.A."/>
            <person name="Stajich J.E."/>
            <person name="Spatafora J.W."/>
            <person name="Visel A."/>
            <person name="Grigoriev I.V."/>
        </authorList>
    </citation>
    <scope>NUCLEOTIDE SEQUENCE [LARGE SCALE GENOMIC DNA]</scope>
    <source>
        <strain evidence="3 4">CBS 115471</strain>
    </source>
</reference>
<dbReference type="InterPro" id="IPR000909">
    <property type="entry name" value="PLipase_C_PInositol-sp_X_dom"/>
</dbReference>
<dbReference type="GO" id="GO:0006629">
    <property type="term" value="P:lipid metabolic process"/>
    <property type="evidence" value="ECO:0007669"/>
    <property type="project" value="InterPro"/>
</dbReference>
<dbReference type="Gene3D" id="3.20.20.190">
    <property type="entry name" value="Phosphatidylinositol (PI) phosphodiesterase"/>
    <property type="match status" value="1"/>
</dbReference>
<comment type="caution">
    <text evidence="3">The sequence shown here is derived from an EMBL/GenBank/DDBJ whole genome shotgun (WGS) entry which is preliminary data.</text>
</comment>
<keyword evidence="4" id="KW-1185">Reference proteome</keyword>
<gene>
    <name evidence="3" type="ORF">BCR34DRAFT_487858</name>
</gene>
<dbReference type="CDD" id="cd08586">
    <property type="entry name" value="PI-PLCc_BcPLC_like"/>
    <property type="match status" value="1"/>
</dbReference>
<name>A0A1Y1ZFZ7_9PLEO</name>